<dbReference type="OrthoDB" id="286644at2157"/>
<dbReference type="EMBL" id="CP058529">
    <property type="protein sequence ID" value="QLG26016.1"/>
    <property type="molecule type" value="Genomic_DNA"/>
</dbReference>
<protein>
    <submittedName>
        <fullName evidence="3">Uncharacterized protein</fullName>
    </submittedName>
</protein>
<dbReference type="GeneID" id="56028312"/>
<gene>
    <name evidence="3" type="ORF">HUG10_05725</name>
</gene>
<keyword evidence="4" id="KW-1185">Reference proteome</keyword>
<evidence type="ECO:0000256" key="1">
    <source>
        <dbReference type="SAM" id="MobiDB-lite"/>
    </source>
</evidence>
<keyword evidence="2" id="KW-0472">Membrane</keyword>
<evidence type="ECO:0000313" key="3">
    <source>
        <dbReference type="EMBL" id="QLG26016.1"/>
    </source>
</evidence>
<name>A0A7D5KD96_9EURY</name>
<proteinExistence type="predicted"/>
<dbReference type="RefSeq" id="WP_179167591.1">
    <property type="nucleotide sequence ID" value="NZ_CP058529.1"/>
</dbReference>
<dbReference type="AlphaFoldDB" id="A0A7D5KD96"/>
<dbReference type="KEGG" id="halg:HUG10_05725"/>
<sequence>MGAGNDPGTDDAYEDDRVDERRSFGWLGRGLSIGYGWPPVSRRRDTDETAPGDERYDAADEAEGGDVVPEGEDGGSWWDEALISILLVAGVVLFIFPEPATSMLGIVLIAVGVVAWLIDAFT</sequence>
<dbReference type="Proteomes" id="UP000509750">
    <property type="component" value="Chromosome"/>
</dbReference>
<feature type="region of interest" description="Disordered" evidence="1">
    <location>
        <begin position="37"/>
        <end position="73"/>
    </location>
</feature>
<evidence type="ECO:0000313" key="4">
    <source>
        <dbReference type="Proteomes" id="UP000509750"/>
    </source>
</evidence>
<evidence type="ECO:0000256" key="2">
    <source>
        <dbReference type="SAM" id="Phobius"/>
    </source>
</evidence>
<feature type="compositionally biased region" description="Basic and acidic residues" evidence="1">
    <location>
        <begin position="42"/>
        <end position="58"/>
    </location>
</feature>
<feature type="transmembrane region" description="Helical" evidence="2">
    <location>
        <begin position="103"/>
        <end position="121"/>
    </location>
</feature>
<keyword evidence="2" id="KW-0812">Transmembrane</keyword>
<keyword evidence="2" id="KW-1133">Transmembrane helix</keyword>
<feature type="compositionally biased region" description="Acidic residues" evidence="1">
    <location>
        <begin position="59"/>
        <end position="73"/>
    </location>
</feature>
<feature type="transmembrane region" description="Helical" evidence="2">
    <location>
        <begin position="77"/>
        <end position="96"/>
    </location>
</feature>
<organism evidence="3 4">
    <name type="scientific">Halorarum halophilum</name>
    <dbReference type="NCBI Taxonomy" id="2743090"/>
    <lineage>
        <taxon>Archaea</taxon>
        <taxon>Methanobacteriati</taxon>
        <taxon>Methanobacteriota</taxon>
        <taxon>Stenosarchaea group</taxon>
        <taxon>Halobacteria</taxon>
        <taxon>Halobacteriales</taxon>
        <taxon>Haloferacaceae</taxon>
        <taxon>Halorarum</taxon>
    </lineage>
</organism>
<reference evidence="3 4" key="1">
    <citation type="submission" date="2020-07" db="EMBL/GenBank/DDBJ databases">
        <title>Gai3-2, isolated from salt lake.</title>
        <authorList>
            <person name="Cui H."/>
            <person name="Shi X."/>
        </authorList>
    </citation>
    <scope>NUCLEOTIDE SEQUENCE [LARGE SCALE GENOMIC DNA]</scope>
    <source>
        <strain evidence="3 4">Gai3-2</strain>
    </source>
</reference>
<accession>A0A7D5KD96</accession>